<feature type="region of interest" description="Disordered" evidence="1">
    <location>
        <begin position="1"/>
        <end position="29"/>
    </location>
</feature>
<reference evidence="3" key="1">
    <citation type="submission" date="2024-07" db="EMBL/GenBank/DDBJ databases">
        <title>Two chromosome-level genome assemblies of Korean endemic species Abeliophyllum distichum and Forsythia ovata (Oleaceae).</title>
        <authorList>
            <person name="Jang H."/>
        </authorList>
    </citation>
    <scope>NUCLEOTIDE SEQUENCE [LARGE SCALE GENOMIC DNA]</scope>
</reference>
<accession>A0ABD1PYX0</accession>
<name>A0ABD1PYX0_9LAMI</name>
<dbReference type="Proteomes" id="UP001604277">
    <property type="component" value="Unassembled WGS sequence"/>
</dbReference>
<protein>
    <submittedName>
        <fullName evidence="2">Uncharacterized protein</fullName>
    </submittedName>
</protein>
<sequence length="114" mass="12925">MREEEAGHPPPVEETPLDESTPTQASAPEFTAIPRNFESLLNQKVEEAITRRKNKGRPISIKEEPFTEEVMAIPLPSKFYEPTYGFDGTTYLIVCFRLHGWPDAIACRAFPMTL</sequence>
<organism evidence="2 3">
    <name type="scientific">Forsythia ovata</name>
    <dbReference type="NCBI Taxonomy" id="205694"/>
    <lineage>
        <taxon>Eukaryota</taxon>
        <taxon>Viridiplantae</taxon>
        <taxon>Streptophyta</taxon>
        <taxon>Embryophyta</taxon>
        <taxon>Tracheophyta</taxon>
        <taxon>Spermatophyta</taxon>
        <taxon>Magnoliopsida</taxon>
        <taxon>eudicotyledons</taxon>
        <taxon>Gunneridae</taxon>
        <taxon>Pentapetalae</taxon>
        <taxon>asterids</taxon>
        <taxon>lamiids</taxon>
        <taxon>Lamiales</taxon>
        <taxon>Oleaceae</taxon>
        <taxon>Forsythieae</taxon>
        <taxon>Forsythia</taxon>
    </lineage>
</organism>
<evidence type="ECO:0000313" key="2">
    <source>
        <dbReference type="EMBL" id="KAL2469131.1"/>
    </source>
</evidence>
<proteinExistence type="predicted"/>
<evidence type="ECO:0000313" key="3">
    <source>
        <dbReference type="Proteomes" id="UP001604277"/>
    </source>
</evidence>
<evidence type="ECO:0000256" key="1">
    <source>
        <dbReference type="SAM" id="MobiDB-lite"/>
    </source>
</evidence>
<gene>
    <name evidence="2" type="ORF">Fot_50707</name>
</gene>
<dbReference type="EMBL" id="JBFOLJ010000016">
    <property type="protein sequence ID" value="KAL2469131.1"/>
    <property type="molecule type" value="Genomic_DNA"/>
</dbReference>
<dbReference type="AlphaFoldDB" id="A0ABD1PYX0"/>
<comment type="caution">
    <text evidence="2">The sequence shown here is derived from an EMBL/GenBank/DDBJ whole genome shotgun (WGS) entry which is preliminary data.</text>
</comment>
<keyword evidence="3" id="KW-1185">Reference proteome</keyword>